<sequence length="452" mass="48597">MNKPVLMNSVMGILAAVIATHGVSAEAPVAATPVLATPEQLAAEKTLLKLLVDPDVRAAEAGIVKEFRTTAAAQTPEGSARLASAVEQWTTSLILREIAADPVHPAILWTTDDTPHRWFGYSVPGIGIAGDNPDHIYRSSFVDGGGQYEIRGQIDPAHRPAQFSVEVTRGQPGKLTLARQTRDHPDMGNQIAMLTDQNIKVDADGTFTIAVGGAPKNANYVPLAEGSIALNFRDVLSDWRQKPIALTLRRLDPATPAPRPDSELRQKVIEDLPGYVRFWAGFKDTWLGGIQPNKLVGPVPRDGNWGFLAGGRYDLGPDEVIVLTTTHGVARYTGVQVTDPWMIAADATKYQTSINTSQATPNANGSFTYVIGPKDPGVANWIDTAGFHHGYLLARWQGFPAGASGDGLLKEYRVAKFADVANGRLAGVAKAAASERRKQLSLRASGYANRTR</sequence>
<comment type="caution">
    <text evidence="2">The sequence shown here is derived from an EMBL/GenBank/DDBJ whole genome shotgun (WGS) entry which is preliminary data.</text>
</comment>
<organism evidence="2 3">
    <name type="scientific">Sphingomonas immobilis</name>
    <dbReference type="NCBI Taxonomy" id="3063997"/>
    <lineage>
        <taxon>Bacteria</taxon>
        <taxon>Pseudomonadati</taxon>
        <taxon>Pseudomonadota</taxon>
        <taxon>Alphaproteobacteria</taxon>
        <taxon>Sphingomonadales</taxon>
        <taxon>Sphingomonadaceae</taxon>
        <taxon>Sphingomonas</taxon>
    </lineage>
</organism>
<evidence type="ECO:0000259" key="1">
    <source>
        <dbReference type="Pfam" id="PF06742"/>
    </source>
</evidence>
<evidence type="ECO:0000313" key="2">
    <source>
        <dbReference type="EMBL" id="MDO7843603.1"/>
    </source>
</evidence>
<protein>
    <submittedName>
        <fullName evidence="2">DUF1214 domain-containing protein</fullName>
    </submittedName>
</protein>
<dbReference type="Proteomes" id="UP001176468">
    <property type="component" value="Unassembled WGS sequence"/>
</dbReference>
<accession>A0ABT9A220</accession>
<keyword evidence="3" id="KW-1185">Reference proteome</keyword>
<dbReference type="EMBL" id="JAUQSZ010000010">
    <property type="protein sequence ID" value="MDO7843603.1"/>
    <property type="molecule type" value="Genomic_DNA"/>
</dbReference>
<feature type="domain" description="DUF1214" evidence="1">
    <location>
        <begin position="341"/>
        <end position="388"/>
    </location>
</feature>
<gene>
    <name evidence="2" type="ORF">Q5H94_14815</name>
</gene>
<reference evidence="2" key="1">
    <citation type="submission" date="2023-07" db="EMBL/GenBank/DDBJ databases">
        <authorList>
            <person name="Kim M.K."/>
        </authorList>
    </citation>
    <scope>NUCLEOTIDE SEQUENCE</scope>
    <source>
        <strain evidence="2">CA1-15</strain>
    </source>
</reference>
<dbReference type="RefSeq" id="WP_304562057.1">
    <property type="nucleotide sequence ID" value="NZ_JAUQSZ010000010.1"/>
</dbReference>
<name>A0ABT9A220_9SPHN</name>
<evidence type="ECO:0000313" key="3">
    <source>
        <dbReference type="Proteomes" id="UP001176468"/>
    </source>
</evidence>
<proteinExistence type="predicted"/>
<dbReference type="Pfam" id="PF06742">
    <property type="entry name" value="DUF1214"/>
    <property type="match status" value="1"/>
</dbReference>
<dbReference type="InterPro" id="IPR010621">
    <property type="entry name" value="DUF1214"/>
</dbReference>